<gene>
    <name evidence="1" type="ORF">BDV96DRAFT_465970</name>
</gene>
<feature type="non-terminal residue" evidence="1">
    <location>
        <position position="1"/>
    </location>
</feature>
<dbReference type="OrthoDB" id="2307332at2759"/>
<dbReference type="SUPFAM" id="SSF47095">
    <property type="entry name" value="HMG-box"/>
    <property type="match status" value="1"/>
</dbReference>
<organism evidence="1 2">
    <name type="scientific">Lophiotrema nucula</name>
    <dbReference type="NCBI Taxonomy" id="690887"/>
    <lineage>
        <taxon>Eukaryota</taxon>
        <taxon>Fungi</taxon>
        <taxon>Dikarya</taxon>
        <taxon>Ascomycota</taxon>
        <taxon>Pezizomycotina</taxon>
        <taxon>Dothideomycetes</taxon>
        <taxon>Pleosporomycetidae</taxon>
        <taxon>Pleosporales</taxon>
        <taxon>Lophiotremataceae</taxon>
        <taxon>Lophiotrema</taxon>
    </lineage>
</organism>
<sequence>VTRPMNPYFLYRAAFNERIQELRIKWHDIVSMVAAESWPLETPQIREFYSKLAKIESMNHKLAFPGYKYRGNKA</sequence>
<dbReference type="EMBL" id="ML977403">
    <property type="protein sequence ID" value="KAF2105176.1"/>
    <property type="molecule type" value="Genomic_DNA"/>
</dbReference>
<dbReference type="InterPro" id="IPR036910">
    <property type="entry name" value="HMG_box_dom_sf"/>
</dbReference>
<evidence type="ECO:0000313" key="2">
    <source>
        <dbReference type="Proteomes" id="UP000799770"/>
    </source>
</evidence>
<evidence type="ECO:0000313" key="1">
    <source>
        <dbReference type="EMBL" id="KAF2105176.1"/>
    </source>
</evidence>
<proteinExistence type="predicted"/>
<reference evidence="1" key="1">
    <citation type="journal article" date="2020" name="Stud. Mycol.">
        <title>101 Dothideomycetes genomes: a test case for predicting lifestyles and emergence of pathogens.</title>
        <authorList>
            <person name="Haridas S."/>
            <person name="Albert R."/>
            <person name="Binder M."/>
            <person name="Bloem J."/>
            <person name="Labutti K."/>
            <person name="Salamov A."/>
            <person name="Andreopoulos B."/>
            <person name="Baker S."/>
            <person name="Barry K."/>
            <person name="Bills G."/>
            <person name="Bluhm B."/>
            <person name="Cannon C."/>
            <person name="Castanera R."/>
            <person name="Culley D."/>
            <person name="Daum C."/>
            <person name="Ezra D."/>
            <person name="Gonzalez J."/>
            <person name="Henrissat B."/>
            <person name="Kuo A."/>
            <person name="Liang C."/>
            <person name="Lipzen A."/>
            <person name="Lutzoni F."/>
            <person name="Magnuson J."/>
            <person name="Mondo S."/>
            <person name="Nolan M."/>
            <person name="Ohm R."/>
            <person name="Pangilinan J."/>
            <person name="Park H.-J."/>
            <person name="Ramirez L."/>
            <person name="Alfaro M."/>
            <person name="Sun H."/>
            <person name="Tritt A."/>
            <person name="Yoshinaga Y."/>
            <person name="Zwiers L.-H."/>
            <person name="Turgeon B."/>
            <person name="Goodwin S."/>
            <person name="Spatafora J."/>
            <person name="Crous P."/>
            <person name="Grigoriev I."/>
        </authorList>
    </citation>
    <scope>NUCLEOTIDE SEQUENCE</scope>
    <source>
        <strain evidence="1">CBS 627.86</strain>
    </source>
</reference>
<protein>
    <recommendedName>
        <fullName evidence="3">HMG box domain-containing protein</fullName>
    </recommendedName>
</protein>
<dbReference type="Proteomes" id="UP000799770">
    <property type="component" value="Unassembled WGS sequence"/>
</dbReference>
<keyword evidence="2" id="KW-1185">Reference proteome</keyword>
<accession>A0A6A5YDL3</accession>
<feature type="non-terminal residue" evidence="1">
    <location>
        <position position="74"/>
    </location>
</feature>
<name>A0A6A5YDL3_9PLEO</name>
<evidence type="ECO:0008006" key="3">
    <source>
        <dbReference type="Google" id="ProtNLM"/>
    </source>
</evidence>
<dbReference type="AlphaFoldDB" id="A0A6A5YDL3"/>
<dbReference type="Gene3D" id="1.10.30.10">
    <property type="entry name" value="High mobility group box domain"/>
    <property type="match status" value="1"/>
</dbReference>